<gene>
    <name evidence="3" type="ORF">WKW79_08860</name>
</gene>
<keyword evidence="4" id="KW-1185">Reference proteome</keyword>
<feature type="compositionally biased region" description="Low complexity" evidence="1">
    <location>
        <begin position="144"/>
        <end position="160"/>
    </location>
</feature>
<dbReference type="CDD" id="cd11297">
    <property type="entry name" value="PIN_LabA-like_N_1"/>
    <property type="match status" value="1"/>
</dbReference>
<evidence type="ECO:0000259" key="2">
    <source>
        <dbReference type="Pfam" id="PF01936"/>
    </source>
</evidence>
<dbReference type="EMBL" id="JBBKZS010000003">
    <property type="protein sequence ID" value="MEJ8854677.1"/>
    <property type="molecule type" value="Genomic_DNA"/>
</dbReference>
<dbReference type="Proteomes" id="UP001367030">
    <property type="component" value="Unassembled WGS sequence"/>
</dbReference>
<dbReference type="PANTHER" id="PTHR35811:SF1">
    <property type="entry name" value="HTH OST-TYPE DOMAIN-CONTAINING PROTEIN"/>
    <property type="match status" value="1"/>
</dbReference>
<feature type="domain" description="NYN" evidence="2">
    <location>
        <begin position="6"/>
        <end position="138"/>
    </location>
</feature>
<dbReference type="Gene3D" id="3.40.50.1010">
    <property type="entry name" value="5'-nuclease"/>
    <property type="match status" value="1"/>
</dbReference>
<feature type="region of interest" description="Disordered" evidence="1">
    <location>
        <begin position="141"/>
        <end position="208"/>
    </location>
</feature>
<feature type="compositionally biased region" description="Polar residues" evidence="1">
    <location>
        <begin position="176"/>
        <end position="185"/>
    </location>
</feature>
<dbReference type="Pfam" id="PF01936">
    <property type="entry name" value="NYN"/>
    <property type="match status" value="1"/>
</dbReference>
<dbReference type="PANTHER" id="PTHR35811">
    <property type="entry name" value="SLR1870 PROTEIN"/>
    <property type="match status" value="1"/>
</dbReference>
<feature type="compositionally biased region" description="Low complexity" evidence="1">
    <location>
        <begin position="190"/>
        <end position="208"/>
    </location>
</feature>
<evidence type="ECO:0000313" key="3">
    <source>
        <dbReference type="EMBL" id="MEJ8854677.1"/>
    </source>
</evidence>
<comment type="caution">
    <text evidence="3">The sequence shown here is derived from an EMBL/GenBank/DDBJ whole genome shotgun (WGS) entry which is preliminary data.</text>
</comment>
<protein>
    <submittedName>
        <fullName evidence="3">NYN domain-containing protein</fullName>
    </submittedName>
</protein>
<sequence>MNAMPKVMLLIDADNVSADVMEQAVHKVMTEHGHLHIRRAYCTAEVALKHQSLFKRLGVRPMVNLAAGKNSTDIALAVDAMDLAVSERPQVVYLVSSDSDFAPLVIRLREKGCRVCGIGQQGKTGDETTAAYDAFTDLQHQSKSARSSTTAAPSVPAARTAARKTAAKAAARSASNGAVSETASGAPSDAPAKTPRAKAAPATRKAAAKSAAKKSAKASAASEAAEFILQAVPALRDGTEVALNDVAQALRAAKLLGKHASSIKLFEKLPAEFAVLQHPDRIRWIGAPAP</sequence>
<dbReference type="InterPro" id="IPR021139">
    <property type="entry name" value="NYN"/>
</dbReference>
<organism evidence="3 4">
    <name type="scientific">Variovorax robiniae</name>
    <dbReference type="NCBI Taxonomy" id="1836199"/>
    <lineage>
        <taxon>Bacteria</taxon>
        <taxon>Pseudomonadati</taxon>
        <taxon>Pseudomonadota</taxon>
        <taxon>Betaproteobacteria</taxon>
        <taxon>Burkholderiales</taxon>
        <taxon>Comamonadaceae</taxon>
        <taxon>Variovorax</taxon>
    </lineage>
</organism>
<proteinExistence type="predicted"/>
<evidence type="ECO:0000313" key="4">
    <source>
        <dbReference type="Proteomes" id="UP001367030"/>
    </source>
</evidence>
<name>A0ABU8X7J8_9BURK</name>
<dbReference type="RefSeq" id="WP_340334770.1">
    <property type="nucleotide sequence ID" value="NZ_JBBKZS010000003.1"/>
</dbReference>
<reference evidence="3 4" key="1">
    <citation type="submission" date="2024-03" db="EMBL/GenBank/DDBJ databases">
        <title>Novel species of the genus Variovorax.</title>
        <authorList>
            <person name="Liu Q."/>
            <person name="Xin Y.-H."/>
        </authorList>
    </citation>
    <scope>NUCLEOTIDE SEQUENCE [LARGE SCALE GENOMIC DNA]</scope>
    <source>
        <strain evidence="3 4">KACC 18901</strain>
    </source>
</reference>
<accession>A0ABU8X7J8</accession>
<evidence type="ECO:0000256" key="1">
    <source>
        <dbReference type="SAM" id="MobiDB-lite"/>
    </source>
</evidence>